<keyword evidence="21" id="KW-1185">Reference proteome</keyword>
<keyword evidence="14" id="KW-0443">Lipid metabolism</keyword>
<evidence type="ECO:0000256" key="19">
    <source>
        <dbReference type="SAM" id="Phobius"/>
    </source>
</evidence>
<evidence type="ECO:0000256" key="14">
    <source>
        <dbReference type="ARBA" id="ARBA00023098"/>
    </source>
</evidence>
<evidence type="ECO:0000256" key="15">
    <source>
        <dbReference type="ARBA" id="ARBA00023136"/>
    </source>
</evidence>
<evidence type="ECO:0000256" key="7">
    <source>
        <dbReference type="ARBA" id="ARBA00019373"/>
    </source>
</evidence>
<keyword evidence="11 18" id="KW-0812">Transmembrane</keyword>
<evidence type="ECO:0000256" key="16">
    <source>
        <dbReference type="ARBA" id="ARBA00023209"/>
    </source>
</evidence>
<sequence>MLKQRLLTAAVLIPLVVLAILKLPTIALMALLAVIVMLTAWEWLQIVGFQSVFAKVLAMVVWLIIAAFQSSLFFPIEPGLIAGGVLWLALTLLVVLCAHKPLPKLGQQLFASRWFGLVMAWLVLAVFFYSAVWLHGRHGGEWLLLHVLVLVWLADTGGYFAGKRWGKRKLATHISPNKTWEGVAGALVLVSLWSFAAWQFGLNDGISLLHWWLLAVMTALFSIAGDLFESLFKRAHAIKDSGQLLPGHGGLWDRLDSLLAAVPVFAAMLVLLGL</sequence>
<name>M7NZ68_9GAMM</name>
<feature type="transmembrane region" description="Helical" evidence="19">
    <location>
        <begin position="114"/>
        <end position="136"/>
    </location>
</feature>
<keyword evidence="10 18" id="KW-0808">Transferase</keyword>
<evidence type="ECO:0000256" key="3">
    <source>
        <dbReference type="ARBA" id="ARBA00005119"/>
    </source>
</evidence>
<dbReference type="RefSeq" id="WP_009725334.1">
    <property type="nucleotide sequence ID" value="NZ_APHR01000006.1"/>
</dbReference>
<dbReference type="InterPro" id="IPR000374">
    <property type="entry name" value="PC_trans"/>
</dbReference>
<comment type="similarity">
    <text evidence="5 18">Belongs to the CDS family.</text>
</comment>
<dbReference type="EMBL" id="APHR01000006">
    <property type="protein sequence ID" value="EMR14128.1"/>
    <property type="molecule type" value="Genomic_DNA"/>
</dbReference>
<comment type="pathway">
    <text evidence="4">Lipid metabolism.</text>
</comment>
<feature type="transmembrane region" description="Helical" evidence="19">
    <location>
        <begin position="80"/>
        <end position="102"/>
    </location>
</feature>
<dbReference type="OrthoDB" id="9799199at2"/>
<evidence type="ECO:0000256" key="2">
    <source>
        <dbReference type="ARBA" id="ARBA00004651"/>
    </source>
</evidence>
<evidence type="ECO:0000256" key="5">
    <source>
        <dbReference type="ARBA" id="ARBA00010185"/>
    </source>
</evidence>
<feature type="transmembrane region" description="Helical" evidence="19">
    <location>
        <begin position="183"/>
        <end position="202"/>
    </location>
</feature>
<dbReference type="GO" id="GO:0005886">
    <property type="term" value="C:plasma membrane"/>
    <property type="evidence" value="ECO:0007669"/>
    <property type="project" value="UniProtKB-SubCell"/>
</dbReference>
<keyword evidence="15 19" id="KW-0472">Membrane</keyword>
<dbReference type="UniPathway" id="UPA00557">
    <property type="reaction ID" value="UER00614"/>
</dbReference>
<evidence type="ECO:0000256" key="1">
    <source>
        <dbReference type="ARBA" id="ARBA00001698"/>
    </source>
</evidence>
<evidence type="ECO:0000256" key="13">
    <source>
        <dbReference type="ARBA" id="ARBA00022989"/>
    </source>
</evidence>
<evidence type="ECO:0000256" key="4">
    <source>
        <dbReference type="ARBA" id="ARBA00005189"/>
    </source>
</evidence>
<dbReference type="PANTHER" id="PTHR46382:SF1">
    <property type="entry name" value="PHOSPHATIDATE CYTIDYLYLTRANSFERASE"/>
    <property type="match status" value="1"/>
</dbReference>
<evidence type="ECO:0000256" key="18">
    <source>
        <dbReference type="RuleBase" id="RU003938"/>
    </source>
</evidence>
<keyword evidence="17" id="KW-1208">Phospholipid metabolism</keyword>
<proteinExistence type="inferred from homology"/>
<evidence type="ECO:0000256" key="9">
    <source>
        <dbReference type="ARBA" id="ARBA00022516"/>
    </source>
</evidence>
<dbReference type="PANTHER" id="PTHR46382">
    <property type="entry name" value="PHOSPHATIDATE CYTIDYLYLTRANSFERASE"/>
    <property type="match status" value="1"/>
</dbReference>
<evidence type="ECO:0000256" key="17">
    <source>
        <dbReference type="ARBA" id="ARBA00023264"/>
    </source>
</evidence>
<dbReference type="Proteomes" id="UP000012019">
    <property type="component" value="Unassembled WGS sequence"/>
</dbReference>
<organism evidence="20 21">
    <name type="scientific">Methylophaga lonarensis MPL</name>
    <dbReference type="NCBI Taxonomy" id="1286106"/>
    <lineage>
        <taxon>Bacteria</taxon>
        <taxon>Pseudomonadati</taxon>
        <taxon>Pseudomonadota</taxon>
        <taxon>Gammaproteobacteria</taxon>
        <taxon>Thiotrichales</taxon>
        <taxon>Piscirickettsiaceae</taxon>
        <taxon>Methylophaga</taxon>
    </lineage>
</organism>
<comment type="subcellular location">
    <subcellularLocation>
        <location evidence="2">Cell membrane</location>
        <topology evidence="2">Multi-pass membrane protein</topology>
    </subcellularLocation>
</comment>
<evidence type="ECO:0000313" key="21">
    <source>
        <dbReference type="Proteomes" id="UP000012019"/>
    </source>
</evidence>
<evidence type="ECO:0000256" key="6">
    <source>
        <dbReference type="ARBA" id="ARBA00012487"/>
    </source>
</evidence>
<dbReference type="PROSITE" id="PS01315">
    <property type="entry name" value="CDS"/>
    <property type="match status" value="1"/>
</dbReference>
<keyword evidence="9" id="KW-0444">Lipid biosynthesis</keyword>
<comment type="pathway">
    <text evidence="3 18">Phospholipid metabolism; CDP-diacylglycerol biosynthesis; CDP-diacylglycerol from sn-glycerol 3-phosphate: step 3/3.</text>
</comment>
<dbReference type="PATRIC" id="fig|1286106.3.peg.283"/>
<evidence type="ECO:0000256" key="12">
    <source>
        <dbReference type="ARBA" id="ARBA00022695"/>
    </source>
</evidence>
<dbReference type="STRING" id="1286106.MPL1_01398"/>
<dbReference type="GO" id="GO:0004605">
    <property type="term" value="F:phosphatidate cytidylyltransferase activity"/>
    <property type="evidence" value="ECO:0007669"/>
    <property type="project" value="UniProtKB-EC"/>
</dbReference>
<keyword evidence="8" id="KW-1003">Cell membrane</keyword>
<dbReference type="AlphaFoldDB" id="M7NZ68"/>
<evidence type="ECO:0000256" key="8">
    <source>
        <dbReference type="ARBA" id="ARBA00022475"/>
    </source>
</evidence>
<evidence type="ECO:0000313" key="20">
    <source>
        <dbReference type="EMBL" id="EMR14128.1"/>
    </source>
</evidence>
<dbReference type="Pfam" id="PF01148">
    <property type="entry name" value="CTP_transf_1"/>
    <property type="match status" value="1"/>
</dbReference>
<evidence type="ECO:0000256" key="10">
    <source>
        <dbReference type="ARBA" id="ARBA00022679"/>
    </source>
</evidence>
<accession>M7NZ68</accession>
<keyword evidence="12 18" id="KW-0548">Nucleotidyltransferase</keyword>
<evidence type="ECO:0000256" key="11">
    <source>
        <dbReference type="ARBA" id="ARBA00022692"/>
    </source>
</evidence>
<keyword evidence="13 19" id="KW-1133">Transmembrane helix</keyword>
<gene>
    <name evidence="20" type="ORF">MPL1_01398</name>
</gene>
<dbReference type="EC" id="2.7.7.41" evidence="6 18"/>
<comment type="caution">
    <text evidence="20">The sequence shown here is derived from an EMBL/GenBank/DDBJ whole genome shotgun (WGS) entry which is preliminary data.</text>
</comment>
<protein>
    <recommendedName>
        <fullName evidence="7 18">Phosphatidate cytidylyltransferase</fullName>
        <ecNumber evidence="6 18">2.7.7.41</ecNumber>
    </recommendedName>
</protein>
<feature type="transmembrane region" description="Helical" evidence="19">
    <location>
        <begin position="208"/>
        <end position="228"/>
    </location>
</feature>
<dbReference type="eggNOG" id="COG0575">
    <property type="taxonomic scope" value="Bacteria"/>
</dbReference>
<keyword evidence="16" id="KW-0594">Phospholipid biosynthesis</keyword>
<comment type="catalytic activity">
    <reaction evidence="1 18">
        <text>a 1,2-diacyl-sn-glycero-3-phosphate + CTP + H(+) = a CDP-1,2-diacyl-sn-glycerol + diphosphate</text>
        <dbReference type="Rhea" id="RHEA:16229"/>
        <dbReference type="ChEBI" id="CHEBI:15378"/>
        <dbReference type="ChEBI" id="CHEBI:33019"/>
        <dbReference type="ChEBI" id="CHEBI:37563"/>
        <dbReference type="ChEBI" id="CHEBI:58332"/>
        <dbReference type="ChEBI" id="CHEBI:58608"/>
        <dbReference type="EC" id="2.7.7.41"/>
    </reaction>
</comment>
<dbReference type="GO" id="GO:0016024">
    <property type="term" value="P:CDP-diacylglycerol biosynthetic process"/>
    <property type="evidence" value="ECO:0007669"/>
    <property type="project" value="UniProtKB-UniPathway"/>
</dbReference>
<reference evidence="20 21" key="1">
    <citation type="journal article" date="2013" name="Genome Announc.">
        <title>Draft Genome Sequence of Methylophaga lonarensis MPLT, a Haloalkaliphilic (Non-Methane-Utilizing) Methylotroph.</title>
        <authorList>
            <person name="Shetty S.A."/>
            <person name="Marathe N.P."/>
            <person name="Munot H."/>
            <person name="Antony C.P."/>
            <person name="Dhotre D.P."/>
            <person name="Murrell J.C."/>
            <person name="Shouche Y.S."/>
        </authorList>
    </citation>
    <scope>NUCLEOTIDE SEQUENCE [LARGE SCALE GENOMIC DNA]</scope>
    <source>
        <strain evidence="20 21">MPL</strain>
    </source>
</reference>
<feature type="transmembrane region" description="Helical" evidence="19">
    <location>
        <begin position="142"/>
        <end position="162"/>
    </location>
</feature>